<comment type="similarity">
    <text evidence="1">Belongs to the membrane fusion protein (MFP) (TC 8.A.1) family.</text>
</comment>
<proteinExistence type="inferred from homology"/>
<reference evidence="4 5" key="1">
    <citation type="journal article" date="2011" name="Int. J. Syst. Evol. Microbiol.">
        <title>Zhongshania antarctica gen. nov., sp. nov. and Zhongshania guokunii sp. nov., gammaproteobacteria respectively isolated from coastal attached (fast) ice and surface seawater of the Antarctic.</title>
        <authorList>
            <person name="Li H.J."/>
            <person name="Zhang X.Y."/>
            <person name="Chen C.X."/>
            <person name="Zhang Y.J."/>
            <person name="Gao Z.M."/>
            <person name="Yu Y."/>
            <person name="Chen X.L."/>
            <person name="Chen B."/>
            <person name="Zhang Y.Z."/>
        </authorList>
    </citation>
    <scope>NUCLEOTIDE SEQUENCE [LARGE SCALE GENOMIC DNA]</scope>
    <source>
        <strain evidence="4 5">15-R06ZXC-3</strain>
    </source>
</reference>
<evidence type="ECO:0000256" key="1">
    <source>
        <dbReference type="ARBA" id="ARBA00009477"/>
    </source>
</evidence>
<dbReference type="Gene3D" id="2.40.50.100">
    <property type="match status" value="1"/>
</dbReference>
<dbReference type="Proteomes" id="UP001557465">
    <property type="component" value="Unassembled WGS sequence"/>
</dbReference>
<comment type="caution">
    <text evidence="4">The sequence shown here is derived from an EMBL/GenBank/DDBJ whole genome shotgun (WGS) entry which is preliminary data.</text>
</comment>
<evidence type="ECO:0000259" key="3">
    <source>
        <dbReference type="Pfam" id="PF25967"/>
    </source>
</evidence>
<evidence type="ECO:0000313" key="4">
    <source>
        <dbReference type="EMBL" id="MEX1660885.1"/>
    </source>
</evidence>
<keyword evidence="2" id="KW-1133">Transmembrane helix</keyword>
<protein>
    <submittedName>
        <fullName evidence="4">Efflux RND transporter periplasmic adaptor subunit</fullName>
    </submittedName>
</protein>
<dbReference type="Gene3D" id="2.40.420.20">
    <property type="match status" value="1"/>
</dbReference>
<name>A0ABV3TH85_9RHOB</name>
<keyword evidence="5" id="KW-1185">Reference proteome</keyword>
<dbReference type="Pfam" id="PF25967">
    <property type="entry name" value="RND-MFP_C"/>
    <property type="match status" value="1"/>
</dbReference>
<dbReference type="NCBIfam" id="TIGR01730">
    <property type="entry name" value="RND_mfp"/>
    <property type="match status" value="1"/>
</dbReference>
<evidence type="ECO:0000256" key="2">
    <source>
        <dbReference type="SAM" id="Phobius"/>
    </source>
</evidence>
<dbReference type="InterPro" id="IPR006143">
    <property type="entry name" value="RND_pump_MFP"/>
</dbReference>
<organism evidence="4 5">
    <name type="scientific">Thioclava arctica</name>
    <dbReference type="NCBI Taxonomy" id="3238301"/>
    <lineage>
        <taxon>Bacteria</taxon>
        <taxon>Pseudomonadati</taxon>
        <taxon>Pseudomonadota</taxon>
        <taxon>Alphaproteobacteria</taxon>
        <taxon>Rhodobacterales</taxon>
        <taxon>Paracoccaceae</taxon>
        <taxon>Thioclava</taxon>
    </lineage>
</organism>
<dbReference type="Gene3D" id="2.40.30.170">
    <property type="match status" value="1"/>
</dbReference>
<evidence type="ECO:0000313" key="5">
    <source>
        <dbReference type="Proteomes" id="UP001557465"/>
    </source>
</evidence>
<gene>
    <name evidence="4" type="ORF">AB4874_04370</name>
</gene>
<keyword evidence="2" id="KW-0812">Transmembrane</keyword>
<dbReference type="InterPro" id="IPR058627">
    <property type="entry name" value="MdtA-like_C"/>
</dbReference>
<accession>A0ABV3TH85</accession>
<feature type="domain" description="Multidrug resistance protein MdtA-like C-terminal permuted SH3" evidence="3">
    <location>
        <begin position="344"/>
        <end position="396"/>
    </location>
</feature>
<dbReference type="Gene3D" id="1.10.287.470">
    <property type="entry name" value="Helix hairpin bin"/>
    <property type="match status" value="1"/>
</dbReference>
<dbReference type="PANTHER" id="PTHR30469">
    <property type="entry name" value="MULTIDRUG RESISTANCE PROTEIN MDTA"/>
    <property type="match status" value="1"/>
</dbReference>
<dbReference type="RefSeq" id="WP_368391076.1">
    <property type="nucleotide sequence ID" value="NZ_JBFRYC010000002.1"/>
</dbReference>
<dbReference type="SUPFAM" id="SSF111369">
    <property type="entry name" value="HlyD-like secretion proteins"/>
    <property type="match status" value="1"/>
</dbReference>
<keyword evidence="2" id="KW-0472">Membrane</keyword>
<sequence length="446" mass="46753">MATVGLVMRRALMVAVPVALGVAGIFFAGNLRKLPEPGAVSRPPTLVRVITVAPIALIPRVTGYGSVAPVREWRAVARIEGAITEVAKPLAPGDIVKQGSLVFRIDDSDMKLTLAGVDAQIAASSIKDDTVRTSLALAQSDLDLVRADLERQTRLNTQGVVTQAALDATQRQELTARTKVTELNNQLALNAAERDVLATQRAGLERSIGFADIRAPYDLRVSDLSADIGQYVNRGQVLLTGEGVDAADISAQFPIGRIGPLLRLAGENAAVTKLKAQVKLPAPGHVVVWPAKVERMGDAIDERTQSAPVVVRVTDPQAQSVAGERPPLRRNMFVEVELSAPKQQALVVPAEAVQNGMALVISAEGTLEKRPVVIGFTSGDLAVVSKGLSPGDKLVVTDPSIAVPGMAVKPVEDEARKAQIAAEALGQTAAVAKPGSGAGKSKEAAQ</sequence>
<dbReference type="EMBL" id="JBFRYC010000002">
    <property type="protein sequence ID" value="MEX1660885.1"/>
    <property type="molecule type" value="Genomic_DNA"/>
</dbReference>
<feature type="transmembrane region" description="Helical" evidence="2">
    <location>
        <begin position="12"/>
        <end position="31"/>
    </location>
</feature>
<dbReference type="PANTHER" id="PTHR30469:SF15">
    <property type="entry name" value="HLYD FAMILY OF SECRETION PROTEINS"/>
    <property type="match status" value="1"/>
</dbReference>